<dbReference type="PANTHER" id="PTHR45923:SF2">
    <property type="entry name" value="PROTEIN SEY1"/>
    <property type="match status" value="1"/>
</dbReference>
<keyword evidence="1" id="KW-0812">Transmembrane</keyword>
<dbReference type="CDD" id="cd01851">
    <property type="entry name" value="GBP"/>
    <property type="match status" value="1"/>
</dbReference>
<name>A0AAD9IIF5_PROWI</name>
<comment type="similarity">
    <text evidence="8">Belongs to the TRAFAC class dynamin-like GTPase superfamily. GB1/RHD3 GTPase family.</text>
</comment>
<keyword evidence="7" id="KW-0472">Membrane</keyword>
<evidence type="ECO:0000256" key="8">
    <source>
        <dbReference type="PROSITE-ProRule" id="PRU01052"/>
    </source>
</evidence>
<evidence type="ECO:0000259" key="10">
    <source>
        <dbReference type="PROSITE" id="PS51715"/>
    </source>
</evidence>
<dbReference type="GO" id="GO:0016320">
    <property type="term" value="P:endoplasmic reticulum membrane fusion"/>
    <property type="evidence" value="ECO:0007669"/>
    <property type="project" value="TreeGrafter"/>
</dbReference>
<evidence type="ECO:0000256" key="6">
    <source>
        <dbReference type="ARBA" id="ARBA00023134"/>
    </source>
</evidence>
<gene>
    <name evidence="11" type="ORF">QBZ16_005048</name>
</gene>
<dbReference type="InterPro" id="IPR046758">
    <property type="entry name" value="Sey1/RHD3-like_3HB"/>
</dbReference>
<dbReference type="Pfam" id="PF05879">
    <property type="entry name" value="RHD3_GTPase"/>
    <property type="match status" value="1"/>
</dbReference>
<dbReference type="GO" id="GO:0005525">
    <property type="term" value="F:GTP binding"/>
    <property type="evidence" value="ECO:0007669"/>
    <property type="project" value="UniProtKB-KW"/>
</dbReference>
<sequence length="802" mass="86219">MANGGLHPTSVGPRILQVVDQDGEFDESQVQSYMQDVGMEGAGPDYNVVSIMGPQSSGKSTLLNALFGTSFKEMDALSGRNQTTRGVWLAPAPRIPSPLTLVLDLEGSDGRERGEDDTSFERQTALFALAVSDIVVVNMWAKDVGREAGSGKPLLKTIFQVNLKLFQPAPGARRTVLLFVFRDRTRTPLDLLCSTWETDLRGIWESIAKPPQYESLAFSDFFDVQYAALANYEDRPDDFEAEVHALRERFSHQGASAQGSLLRAAPSKLPGAALGLSMSKVWEVIRANRDLNLPAHRVMVANLRCAELADGCVERFLADAAWVELAGSPEDTVLPGFGWRASDAVDEAIAAYNDEARYFDAEVSAAKRNALEREVLGHVQQVWLRQLEALRALALEGFRRRLAAPPGQDPLSPKVSGADAALDDAALPPEPPRARRAAVAEALAAAEERAAGGVAGAAGALFDAAPADLWDRGARLVDESRDAAAAELEAALEGYDVGPEEGLALMGQVEDAARARLMAAAREAANTALPRVRERFHERFSRDENGLPRSPRSEEERAAEEVVLAIEGLADEKRGGANGAAKGAFSNATTAVDVATASDWPGLDAKQSVLLAPAAVRAIWRQFSADSAIAVQQAVATREANRLASQRGPPLWSIAAMVMLGWNEAMAIIRNPLLLLILLLGFLFGKTIYNELDVEGEMSNGLLPGLLSLSGKFWPTVKRVAGRTVVSVRRFLAEEDAPAQAGEWAAPDPAQEAQMRAAAVASRHASATTLRARRPVMEPAQVEMTQQGGFAPAPEEEGAKYD</sequence>
<evidence type="ECO:0000256" key="7">
    <source>
        <dbReference type="ARBA" id="ARBA00023136"/>
    </source>
</evidence>
<keyword evidence="2" id="KW-0547">Nucleotide-binding</keyword>
<evidence type="ECO:0000256" key="3">
    <source>
        <dbReference type="ARBA" id="ARBA00022801"/>
    </source>
</evidence>
<comment type="caution">
    <text evidence="11">The sequence shown here is derived from an EMBL/GenBank/DDBJ whole genome shotgun (WGS) entry which is preliminary data.</text>
</comment>
<keyword evidence="12" id="KW-1185">Reference proteome</keyword>
<dbReference type="SUPFAM" id="SSF52540">
    <property type="entry name" value="P-loop containing nucleoside triphosphate hydrolases"/>
    <property type="match status" value="1"/>
</dbReference>
<evidence type="ECO:0000313" key="12">
    <source>
        <dbReference type="Proteomes" id="UP001255856"/>
    </source>
</evidence>
<dbReference type="InterPro" id="IPR027417">
    <property type="entry name" value="P-loop_NTPase"/>
</dbReference>
<evidence type="ECO:0000256" key="4">
    <source>
        <dbReference type="ARBA" id="ARBA00022824"/>
    </source>
</evidence>
<proteinExistence type="inferred from homology"/>
<dbReference type="GO" id="GO:0003924">
    <property type="term" value="F:GTPase activity"/>
    <property type="evidence" value="ECO:0007669"/>
    <property type="project" value="TreeGrafter"/>
</dbReference>
<dbReference type="EMBL" id="JASFZW010000008">
    <property type="protein sequence ID" value="KAK2076822.1"/>
    <property type="molecule type" value="Genomic_DNA"/>
</dbReference>
<feature type="region of interest" description="Disordered" evidence="9">
    <location>
        <begin position="764"/>
        <end position="802"/>
    </location>
</feature>
<evidence type="ECO:0000313" key="11">
    <source>
        <dbReference type="EMBL" id="KAK2076822.1"/>
    </source>
</evidence>
<keyword evidence="6" id="KW-0342">GTP-binding</keyword>
<dbReference type="AlphaFoldDB" id="A0AAD9IIF5"/>
<keyword evidence="5" id="KW-1133">Transmembrane helix</keyword>
<keyword evidence="4" id="KW-0256">Endoplasmic reticulum</keyword>
<accession>A0AAD9IIF5</accession>
<keyword evidence="3" id="KW-0378">Hydrolase</keyword>
<dbReference type="Pfam" id="PF20428">
    <property type="entry name" value="Sey1_3HB"/>
    <property type="match status" value="2"/>
</dbReference>
<evidence type="ECO:0000256" key="2">
    <source>
        <dbReference type="ARBA" id="ARBA00022741"/>
    </source>
</evidence>
<feature type="region of interest" description="Disordered" evidence="9">
    <location>
        <begin position="405"/>
        <end position="434"/>
    </location>
</feature>
<dbReference type="Proteomes" id="UP001255856">
    <property type="component" value="Unassembled WGS sequence"/>
</dbReference>
<evidence type="ECO:0000256" key="1">
    <source>
        <dbReference type="ARBA" id="ARBA00022692"/>
    </source>
</evidence>
<feature type="domain" description="GB1/RHD3-type G" evidence="10">
    <location>
        <begin position="43"/>
        <end position="274"/>
    </location>
</feature>
<dbReference type="InterPro" id="IPR030386">
    <property type="entry name" value="G_GB1_RHD3_dom"/>
</dbReference>
<dbReference type="PROSITE" id="PS51715">
    <property type="entry name" value="G_GB1_RHD3"/>
    <property type="match status" value="1"/>
</dbReference>
<evidence type="ECO:0000256" key="9">
    <source>
        <dbReference type="SAM" id="MobiDB-lite"/>
    </source>
</evidence>
<dbReference type="GO" id="GO:0005783">
    <property type="term" value="C:endoplasmic reticulum"/>
    <property type="evidence" value="ECO:0007669"/>
    <property type="project" value="TreeGrafter"/>
</dbReference>
<protein>
    <recommendedName>
        <fullName evidence="10">GB1/RHD3-type G domain-containing protein</fullName>
    </recommendedName>
</protein>
<evidence type="ECO:0000256" key="5">
    <source>
        <dbReference type="ARBA" id="ARBA00022989"/>
    </source>
</evidence>
<feature type="compositionally biased region" description="Low complexity" evidence="9">
    <location>
        <begin position="417"/>
        <end position="427"/>
    </location>
</feature>
<reference evidence="11" key="1">
    <citation type="submission" date="2021-01" db="EMBL/GenBank/DDBJ databases">
        <authorList>
            <person name="Eckstrom K.M.E."/>
        </authorList>
    </citation>
    <scope>NUCLEOTIDE SEQUENCE</scope>
    <source>
        <strain evidence="11">UVCC 0001</strain>
    </source>
</reference>
<dbReference type="Gene3D" id="3.40.50.300">
    <property type="entry name" value="P-loop containing nucleotide triphosphate hydrolases"/>
    <property type="match status" value="1"/>
</dbReference>
<dbReference type="PANTHER" id="PTHR45923">
    <property type="entry name" value="PROTEIN SEY1"/>
    <property type="match status" value="1"/>
</dbReference>
<organism evidence="11 12">
    <name type="scientific">Prototheca wickerhamii</name>
    <dbReference type="NCBI Taxonomy" id="3111"/>
    <lineage>
        <taxon>Eukaryota</taxon>
        <taxon>Viridiplantae</taxon>
        <taxon>Chlorophyta</taxon>
        <taxon>core chlorophytes</taxon>
        <taxon>Trebouxiophyceae</taxon>
        <taxon>Chlorellales</taxon>
        <taxon>Chlorellaceae</taxon>
        <taxon>Prototheca</taxon>
    </lineage>
</organism>
<dbReference type="InterPro" id="IPR008803">
    <property type="entry name" value="RHD3/Sey1"/>
</dbReference>